<dbReference type="Pfam" id="PF06985">
    <property type="entry name" value="HET"/>
    <property type="match status" value="1"/>
</dbReference>
<evidence type="ECO:0000256" key="2">
    <source>
        <dbReference type="ARBA" id="ARBA00023014"/>
    </source>
</evidence>
<feature type="domain" description="FAD-binding FR-type" evidence="5">
    <location>
        <begin position="1039"/>
        <end position="1145"/>
    </location>
</feature>
<evidence type="ECO:0000313" key="7">
    <source>
        <dbReference type="Proteomes" id="UP000266152"/>
    </source>
</evidence>
<proteinExistence type="predicted"/>
<evidence type="ECO:0000259" key="5">
    <source>
        <dbReference type="PROSITE" id="PS51384"/>
    </source>
</evidence>
<feature type="domain" description="MOSC" evidence="4">
    <location>
        <begin position="836"/>
        <end position="974"/>
    </location>
</feature>
<dbReference type="Gene3D" id="3.40.50.80">
    <property type="entry name" value="Nucleotide-binding domain of ferredoxin-NADP reductase (FNR) module"/>
    <property type="match status" value="1"/>
</dbReference>
<dbReference type="Proteomes" id="UP000266152">
    <property type="component" value="Unassembled WGS sequence"/>
</dbReference>
<feature type="domain" description="2Fe-2S ferredoxin-type" evidence="3">
    <location>
        <begin position="1277"/>
        <end position="1359"/>
    </location>
</feature>
<evidence type="ECO:0000259" key="4">
    <source>
        <dbReference type="PROSITE" id="PS51340"/>
    </source>
</evidence>
<dbReference type="InterPro" id="IPR011037">
    <property type="entry name" value="Pyrv_Knase-like_insert_dom_sf"/>
</dbReference>
<dbReference type="InterPro" id="IPR017938">
    <property type="entry name" value="Riboflavin_synthase-like_b-brl"/>
</dbReference>
<dbReference type="GO" id="GO:0030151">
    <property type="term" value="F:molybdenum ion binding"/>
    <property type="evidence" value="ECO:0007669"/>
    <property type="project" value="InterPro"/>
</dbReference>
<comment type="caution">
    <text evidence="6">The sequence shown here is derived from an EMBL/GenBank/DDBJ whole genome shotgun (WGS) entry which is preliminary data.</text>
</comment>
<dbReference type="PROSITE" id="PS00197">
    <property type="entry name" value="2FE2S_FER_1"/>
    <property type="match status" value="1"/>
</dbReference>
<dbReference type="Pfam" id="PF00111">
    <property type="entry name" value="Fer2"/>
    <property type="match status" value="1"/>
</dbReference>
<dbReference type="PANTHER" id="PTHR30212:SF2">
    <property type="entry name" value="PROTEIN YIIM"/>
    <property type="match status" value="1"/>
</dbReference>
<keyword evidence="2" id="KW-0411">Iron-sulfur</keyword>
<dbReference type="PROSITE" id="PS51085">
    <property type="entry name" value="2FE2S_FER_2"/>
    <property type="match status" value="1"/>
</dbReference>
<evidence type="ECO:0000313" key="6">
    <source>
        <dbReference type="EMBL" id="RGP63246.1"/>
    </source>
</evidence>
<reference evidence="6 7" key="1">
    <citation type="journal article" date="2018" name="PLoS Pathog.">
        <title>Evolution of structural diversity of trichothecenes, a family of toxins produced by plant pathogenic and entomopathogenic fungi.</title>
        <authorList>
            <person name="Proctor R.H."/>
            <person name="McCormick S.P."/>
            <person name="Kim H.S."/>
            <person name="Cardoza R.E."/>
            <person name="Stanley A.M."/>
            <person name="Lindo L."/>
            <person name="Kelly A."/>
            <person name="Brown D.W."/>
            <person name="Lee T."/>
            <person name="Vaughan M.M."/>
            <person name="Alexander N.J."/>
            <person name="Busman M."/>
            <person name="Gutierrez S."/>
        </authorList>
    </citation>
    <scope>NUCLEOTIDE SEQUENCE [LARGE SCALE GENOMIC DNA]</scope>
    <source>
        <strain evidence="6 7">NRRL 3299</strain>
    </source>
</reference>
<dbReference type="InterPro" id="IPR036010">
    <property type="entry name" value="2Fe-2S_ferredoxin-like_sf"/>
</dbReference>
<dbReference type="GO" id="GO:0051537">
    <property type="term" value="F:2 iron, 2 sulfur cluster binding"/>
    <property type="evidence" value="ECO:0007669"/>
    <property type="project" value="UniProtKB-KW"/>
</dbReference>
<keyword evidence="1" id="KW-0001">2Fe-2S</keyword>
<dbReference type="Gene3D" id="2.40.30.10">
    <property type="entry name" value="Translation factors"/>
    <property type="match status" value="1"/>
</dbReference>
<dbReference type="InterPro" id="IPR010730">
    <property type="entry name" value="HET"/>
</dbReference>
<keyword evidence="1" id="KW-0479">Metal-binding</keyword>
<dbReference type="Gene3D" id="3.10.20.30">
    <property type="match status" value="1"/>
</dbReference>
<dbReference type="InterPro" id="IPR039261">
    <property type="entry name" value="FNR_nucleotide-bd"/>
</dbReference>
<dbReference type="PROSITE" id="PS51340">
    <property type="entry name" value="MOSC"/>
    <property type="match status" value="1"/>
</dbReference>
<dbReference type="PANTHER" id="PTHR30212">
    <property type="entry name" value="PROTEIN YIIM"/>
    <property type="match status" value="1"/>
</dbReference>
<dbReference type="InterPro" id="IPR052353">
    <property type="entry name" value="Benzoxazolinone_Detox_Enz"/>
</dbReference>
<organism evidence="6 7">
    <name type="scientific">Fusarium sporotrichioides</name>
    <dbReference type="NCBI Taxonomy" id="5514"/>
    <lineage>
        <taxon>Eukaryota</taxon>
        <taxon>Fungi</taxon>
        <taxon>Dikarya</taxon>
        <taxon>Ascomycota</taxon>
        <taxon>Pezizomycotina</taxon>
        <taxon>Sordariomycetes</taxon>
        <taxon>Hypocreomycetidae</taxon>
        <taxon>Hypocreales</taxon>
        <taxon>Nectriaceae</taxon>
        <taxon>Fusarium</taxon>
    </lineage>
</organism>
<dbReference type="Pfam" id="PF03473">
    <property type="entry name" value="MOSC"/>
    <property type="match status" value="1"/>
</dbReference>
<dbReference type="InterPro" id="IPR006058">
    <property type="entry name" value="2Fe2S_fd_BS"/>
</dbReference>
<dbReference type="InterPro" id="IPR012675">
    <property type="entry name" value="Beta-grasp_dom_sf"/>
</dbReference>
<dbReference type="GO" id="GO:0016491">
    <property type="term" value="F:oxidoreductase activity"/>
    <property type="evidence" value="ECO:0007669"/>
    <property type="project" value="InterPro"/>
</dbReference>
<dbReference type="InterPro" id="IPR005302">
    <property type="entry name" value="MoCF_Sase_C"/>
</dbReference>
<dbReference type="EMBL" id="PXOF01000134">
    <property type="protein sequence ID" value="RGP63246.1"/>
    <property type="molecule type" value="Genomic_DNA"/>
</dbReference>
<dbReference type="STRING" id="5514.A0A395RSX3"/>
<gene>
    <name evidence="6" type="ORF">FSPOR_8718</name>
</gene>
<dbReference type="InterPro" id="IPR001041">
    <property type="entry name" value="2Fe-2S_ferredoxin-type"/>
</dbReference>
<dbReference type="PROSITE" id="PS51384">
    <property type="entry name" value="FAD_FR"/>
    <property type="match status" value="1"/>
</dbReference>
<accession>A0A395RSX3</accession>
<protein>
    <submittedName>
        <fullName evidence="6">Uncharacterized protein</fullName>
    </submittedName>
</protein>
<dbReference type="Gene3D" id="2.40.33.20">
    <property type="entry name" value="PK beta-barrel domain-like"/>
    <property type="match status" value="1"/>
</dbReference>
<dbReference type="InterPro" id="IPR017927">
    <property type="entry name" value="FAD-bd_FR_type"/>
</dbReference>
<evidence type="ECO:0000259" key="3">
    <source>
        <dbReference type="PROSITE" id="PS51085"/>
    </source>
</evidence>
<dbReference type="InterPro" id="IPR005163">
    <property type="entry name" value="Tri_helical_YiiM-like"/>
</dbReference>
<dbReference type="GO" id="GO:0030170">
    <property type="term" value="F:pyridoxal phosphate binding"/>
    <property type="evidence" value="ECO:0007669"/>
    <property type="project" value="InterPro"/>
</dbReference>
<dbReference type="SUPFAM" id="SSF52343">
    <property type="entry name" value="Ferredoxin reductase-like, C-terminal NADP-linked domain"/>
    <property type="match status" value="1"/>
</dbReference>
<dbReference type="CDD" id="cd06185">
    <property type="entry name" value="PDR_like"/>
    <property type="match status" value="1"/>
</dbReference>
<dbReference type="Pfam" id="PF03475">
    <property type="entry name" value="YiiM_3-alpha"/>
    <property type="match status" value="1"/>
</dbReference>
<keyword evidence="1" id="KW-0408">Iron</keyword>
<name>A0A395RSX3_FUSSP</name>
<dbReference type="SUPFAM" id="SSF63380">
    <property type="entry name" value="Riboflavin synthase domain-like"/>
    <property type="match status" value="1"/>
</dbReference>
<dbReference type="SUPFAM" id="SSF50800">
    <property type="entry name" value="PK beta-barrel domain-like"/>
    <property type="match status" value="1"/>
</dbReference>
<keyword evidence="7" id="KW-1185">Reference proteome</keyword>
<dbReference type="SUPFAM" id="SSF54292">
    <property type="entry name" value="2Fe-2S ferredoxin-like"/>
    <property type="match status" value="1"/>
</dbReference>
<sequence length="1359" mass="153236">MDWHDPECRRIDPIPFDDKLWTCQACGTIGPLEFSIEESVETVASSAHHEETHPKEALRPLSWPSCVGYLTDAPSEDIGRVLQQVQASQGMVCSGITHQAATVSDAYGREIQQVVYPKLTQPSHIRILELLPAPREKVLEGRLLVVDADKPPVYEALSYTWADARNDSSLCRRIFIGRGNRALPITSSCHQALRHLRRELESVFIWVDSVCINQSDLEERSYQVAMMDDVFSRANVVHAYVGEDEYGDSRKGTKAVSLLQSITESARLPGREFKDHASATLCPFFQRPFFSRLWVVQEILLARNVILHCGDQSTPITQDMLIKAQTHRVNIPWWMNHIGRIGPHVKSELVQVLAATALCQMSDLRDKIFGLLGLVDVEDASILAADYNLRVREVYIGTATYLIQKKGRNDILELSESFTNIEQRNTYGIPSWVPMWDLQQIPYVAAHISQRLGDIQTGVNEASTRIPALSLPTWPLSQPLWNRSAKSIRKNFPLSTYEIETGSGLEKYYKAVDAETGCFVTSGYEVAELERSDFIKLSNNNNTVDEVHREVHYRVIRQGEDPVIIWLCKHTEYDRACILEATYPLNLDIITFLYQWRYLMLPREEGLATCNSTDSFLMKERENATNLYVRYAIVTEIGSPSVLEDELTIWRLQLEEDPNWASRHESSLVDDFFTELLELQSFWDVQTFEKLINLDLKTAQDDLNYCNAVPDAFATTGHSDKQTDRRKKKPGKVEAEISSWKAAWGLLFKRFSGLISVALKEEANMFPQTVDDIFELPESWLGAYKNKQELVSMSTKFESSAVGPAPLPPTDILLSLRTGKVRPMGGVNIRSAINKRDRQGRWEVTPLGLVGDEHDYIHHGGPEKALHQYCAAHYDAWNAELPGRQDLFKIGGFGENISTMHMSEENVCIGDIYRIGKDYVMIQVTSPRQPCYKLNHRFQHKKASAMAQSTGRMGWYYRVIKTGFIEQGEEMELVKRFHPTWPLARVQKYLYHEKDNYEAFRELASLPALSEEMLNIFRKRLEHGAEDMSGRLDGDRIPVVWRPYKLVSKADLTPRVKSFVFEVGGDDMKAEDSVLGQFPFVRLRFGPDGSLSRAYSIVSGTTNRFELGVSRDDNSRGGSVYLHDNLNVGDVIKIAPGRNVSTTQQDKSSASHAAKHIFIIGGIGVTAFLTEIEKLSSERADVQVHYAVRSHKDAAYVERLPLVGTTIYAKDQAERLNLSQVIPKPEDENKTTPVVYCCGPASLMDACRTITTTLNYPETNVHFEEFGDATSGTGEPFEVEIKSTGQAIQVPREKSLLQVLSDAGLEIESSCLVGNCGTCMVDVCKGEVEHKGVALNEEQKKESMLSCVSRGKGRIVIDC</sequence>
<evidence type="ECO:0000256" key="1">
    <source>
        <dbReference type="ARBA" id="ARBA00022714"/>
    </source>
</evidence>
<dbReference type="CDD" id="cd00207">
    <property type="entry name" value="fer2"/>
    <property type="match status" value="1"/>
</dbReference>